<dbReference type="GeneID" id="8300549"/>
<dbReference type="Gene3D" id="2.40.50.140">
    <property type="entry name" value="Nucleic acid-binding proteins"/>
    <property type="match status" value="1"/>
</dbReference>
<comment type="similarity">
    <text evidence="2">Belongs to the MCM10 family.</text>
</comment>
<dbReference type="eggNOG" id="KOG3056">
    <property type="taxonomic scope" value="Eukaryota"/>
</dbReference>
<evidence type="ECO:0000256" key="2">
    <source>
        <dbReference type="ARBA" id="ARBA00009679"/>
    </source>
</evidence>
<keyword evidence="12" id="KW-1185">Reference proteome</keyword>
<evidence type="ECO:0000256" key="6">
    <source>
        <dbReference type="ARBA" id="ARBA00022833"/>
    </source>
</evidence>
<dbReference type="HOGENOM" id="CLU_036499_0_0_1"/>
<evidence type="ECO:0000259" key="9">
    <source>
        <dbReference type="Pfam" id="PF09329"/>
    </source>
</evidence>
<evidence type="ECO:0000256" key="7">
    <source>
        <dbReference type="ARBA" id="ARBA00023242"/>
    </source>
</evidence>
<dbReference type="InterPro" id="IPR012340">
    <property type="entry name" value="NA-bd_OB-fold"/>
</dbReference>
<reference evidence="11 12" key="1">
    <citation type="journal article" date="2009" name="Nature">
        <title>Evolution of pathogenicity and sexual reproduction in eight Candida genomes.</title>
        <authorList>
            <person name="Butler G."/>
            <person name="Rasmussen M.D."/>
            <person name="Lin M.F."/>
            <person name="Santos M.A."/>
            <person name="Sakthikumar S."/>
            <person name="Munro C.A."/>
            <person name="Rheinbay E."/>
            <person name="Grabherr M."/>
            <person name="Forche A."/>
            <person name="Reedy J.L."/>
            <person name="Agrafioti I."/>
            <person name="Arnaud M.B."/>
            <person name="Bates S."/>
            <person name="Brown A.J."/>
            <person name="Brunke S."/>
            <person name="Costanzo M.C."/>
            <person name="Fitzpatrick D.A."/>
            <person name="de Groot P.W."/>
            <person name="Harris D."/>
            <person name="Hoyer L.L."/>
            <person name="Hube B."/>
            <person name="Klis F.M."/>
            <person name="Kodira C."/>
            <person name="Lennard N."/>
            <person name="Logue M.E."/>
            <person name="Martin R."/>
            <person name="Neiman A.M."/>
            <person name="Nikolaou E."/>
            <person name="Quail M.A."/>
            <person name="Quinn J."/>
            <person name="Santos M.C."/>
            <person name="Schmitzberger F.F."/>
            <person name="Sherlock G."/>
            <person name="Shah P."/>
            <person name="Silverstein K.A."/>
            <person name="Skrzypek M.S."/>
            <person name="Soll D."/>
            <person name="Staggs R."/>
            <person name="Stansfield I."/>
            <person name="Stumpf M.P."/>
            <person name="Sudbery P.E."/>
            <person name="Srikantha T."/>
            <person name="Zeng Q."/>
            <person name="Berman J."/>
            <person name="Berriman M."/>
            <person name="Heitman J."/>
            <person name="Gow N.A."/>
            <person name="Lorenz M.C."/>
            <person name="Birren B.W."/>
            <person name="Kellis M."/>
            <person name="Cuomo C.A."/>
        </authorList>
    </citation>
    <scope>NUCLEOTIDE SEQUENCE [LARGE SCALE GENOMIC DNA]</scope>
    <source>
        <strain evidence="12">ATCC MYA-3404 / T1</strain>
    </source>
</reference>
<dbReference type="GO" id="GO:0003688">
    <property type="term" value="F:DNA replication origin binding"/>
    <property type="evidence" value="ECO:0007669"/>
    <property type="project" value="TreeGrafter"/>
</dbReference>
<evidence type="ECO:0000259" key="10">
    <source>
        <dbReference type="Pfam" id="PF22379"/>
    </source>
</evidence>
<evidence type="ECO:0000256" key="1">
    <source>
        <dbReference type="ARBA" id="ARBA00004123"/>
    </source>
</evidence>
<dbReference type="GO" id="GO:0003697">
    <property type="term" value="F:single-stranded DNA binding"/>
    <property type="evidence" value="ECO:0007669"/>
    <property type="project" value="InterPro"/>
</dbReference>
<name>C5MHD7_CANTT</name>
<dbReference type="KEGG" id="ctp:CTRG_05491"/>
<dbReference type="OrthoDB" id="273123at2759"/>
<dbReference type="FunFam" id="2.40.50.140:FF:000591">
    <property type="entry name" value="DNA replication, chromatin-associated protein, putative"/>
    <property type="match status" value="1"/>
</dbReference>
<dbReference type="PANTHER" id="PTHR13454:SF11">
    <property type="entry name" value="PROTEIN MCM10 HOMOLOG"/>
    <property type="match status" value="1"/>
</dbReference>
<feature type="compositionally biased region" description="Basic and acidic residues" evidence="8">
    <location>
        <begin position="489"/>
        <end position="510"/>
    </location>
</feature>
<feature type="region of interest" description="Disordered" evidence="8">
    <location>
        <begin position="41"/>
        <end position="74"/>
    </location>
</feature>
<sequence>MNDPRDETIDSDTVLTEDSSDELKDLVKEFELKYEQLKKQKKLKKLAQKQQTKQKEHRDNQTEVPQTPEKQKNKDVIEEVVTRRPEQDHKAPVMKEPSNFVRKLYEANYSHSSDSKIDYSKRMQEFRLHKYKSNPVTVNDELEPISKMYLRKRYLTSAQVEAAVEEIDSEMKFLKIEKFLAKTNKSNNYADPPYSNWCLVGFVLFKSPIQVTSNNKKYMKLRIGSFVNSIEIMLFDKAFEKYFKVQQGDLLFILNPLINRYEIQVSKGQYRSGFNLKIDNMNLSSILEVGSIRDFGICRYIRKSDNSRCNNAINIKNQELCDIHMDMKFKSSTRMELNGSVSIRSPKKGNSKMYMDNRGSGYIKQFNEDTTVVGLSNSSPFDNKRYQDPKILQTQIKRRKLVDEKANERLEKKLNNLGSRSLLSNLQLSQSHSTSKEGAKKVFTNSMLSQIGYDPTGALSNTKADKNKDKTILQELRELSTSSSKSLTRSKEDRQQRISKWKSNELEQKEQPTTVFVDKRRRVIHTNEDSDESDDDDIDIKFDSAEDRQRYSKMVAKQ</sequence>
<dbReference type="GO" id="GO:0043596">
    <property type="term" value="C:nuclear replication fork"/>
    <property type="evidence" value="ECO:0007669"/>
    <property type="project" value="TreeGrafter"/>
</dbReference>
<dbReference type="Pfam" id="PF22379">
    <property type="entry name" value="OB_MCM10"/>
    <property type="match status" value="1"/>
</dbReference>
<dbReference type="Pfam" id="PF09329">
    <property type="entry name" value="zf-primase"/>
    <property type="match status" value="1"/>
</dbReference>
<evidence type="ECO:0000256" key="4">
    <source>
        <dbReference type="ARBA" id="ARBA00022723"/>
    </source>
</evidence>
<dbReference type="GO" id="GO:0006270">
    <property type="term" value="P:DNA replication initiation"/>
    <property type="evidence" value="ECO:0007669"/>
    <property type="project" value="InterPro"/>
</dbReference>
<keyword evidence="7" id="KW-0539">Nucleus</keyword>
<dbReference type="GO" id="GO:0008270">
    <property type="term" value="F:zinc ion binding"/>
    <property type="evidence" value="ECO:0007669"/>
    <property type="project" value="UniProtKB-KW"/>
</dbReference>
<evidence type="ECO:0000256" key="8">
    <source>
        <dbReference type="SAM" id="MobiDB-lite"/>
    </source>
</evidence>
<evidence type="ECO:0000313" key="12">
    <source>
        <dbReference type="Proteomes" id="UP000002037"/>
    </source>
</evidence>
<dbReference type="PANTHER" id="PTHR13454">
    <property type="entry name" value="PROTEIN MCM10 HOMOLOG"/>
    <property type="match status" value="1"/>
</dbReference>
<proteinExistence type="inferred from homology"/>
<keyword evidence="4" id="KW-0479">Metal-binding</keyword>
<keyword evidence="3" id="KW-0235">DNA replication</keyword>
<dbReference type="AlphaFoldDB" id="C5MHD7"/>
<dbReference type="VEuPathDB" id="FungiDB:CTRG_05491"/>
<dbReference type="SUPFAM" id="SSF50249">
    <property type="entry name" value="Nucleic acid-binding proteins"/>
    <property type="match status" value="1"/>
</dbReference>
<feature type="domain" description="MCM10 OB-fold" evidence="10">
    <location>
        <begin position="147"/>
        <end position="261"/>
    </location>
</feature>
<accession>C5MHD7</accession>
<dbReference type="STRING" id="294747.C5MHD7"/>
<gene>
    <name evidence="11" type="ORF">CTRG_05491</name>
</gene>
<dbReference type="InterPro" id="IPR055065">
    <property type="entry name" value="OB_MCM10"/>
</dbReference>
<evidence type="ECO:0000256" key="5">
    <source>
        <dbReference type="ARBA" id="ARBA00022771"/>
    </source>
</evidence>
<feature type="compositionally biased region" description="Acidic residues" evidence="8">
    <location>
        <begin position="529"/>
        <end position="538"/>
    </location>
</feature>
<dbReference type="InterPro" id="IPR040184">
    <property type="entry name" value="Mcm10"/>
</dbReference>
<feature type="region of interest" description="Disordered" evidence="8">
    <location>
        <begin position="1"/>
        <end position="20"/>
    </location>
</feature>
<protein>
    <submittedName>
        <fullName evidence="11">Uncharacterized protein</fullName>
    </submittedName>
</protein>
<dbReference type="RefSeq" id="XP_002551193.1">
    <property type="nucleotide sequence ID" value="XM_002551147.1"/>
</dbReference>
<comment type="subcellular location">
    <subcellularLocation>
        <location evidence="1">Nucleus</location>
    </subcellularLocation>
</comment>
<evidence type="ECO:0000256" key="3">
    <source>
        <dbReference type="ARBA" id="ARBA00022705"/>
    </source>
</evidence>
<feature type="domain" description="Zinc finger Mcm10/DnaG-type" evidence="9">
    <location>
        <begin position="290"/>
        <end position="334"/>
    </location>
</feature>
<organism evidence="11 12">
    <name type="scientific">Candida tropicalis (strain ATCC MYA-3404 / T1)</name>
    <name type="common">Yeast</name>
    <dbReference type="NCBI Taxonomy" id="294747"/>
    <lineage>
        <taxon>Eukaryota</taxon>
        <taxon>Fungi</taxon>
        <taxon>Dikarya</taxon>
        <taxon>Ascomycota</taxon>
        <taxon>Saccharomycotina</taxon>
        <taxon>Pichiomycetes</taxon>
        <taxon>Debaryomycetaceae</taxon>
        <taxon>Candida/Lodderomyces clade</taxon>
        <taxon>Candida</taxon>
    </lineage>
</organism>
<keyword evidence="6" id="KW-0862">Zinc</keyword>
<dbReference type="InterPro" id="IPR015408">
    <property type="entry name" value="Znf_Mcm10/DnaG"/>
</dbReference>
<keyword evidence="5" id="KW-0863">Zinc-finger</keyword>
<evidence type="ECO:0000313" key="11">
    <source>
        <dbReference type="EMBL" id="EER31039.1"/>
    </source>
</evidence>
<dbReference type="EMBL" id="GG692402">
    <property type="protein sequence ID" value="EER31039.1"/>
    <property type="molecule type" value="Genomic_DNA"/>
</dbReference>
<feature type="compositionally biased region" description="Basic and acidic residues" evidence="8">
    <location>
        <begin position="539"/>
        <end position="550"/>
    </location>
</feature>
<feature type="region of interest" description="Disordered" evidence="8">
    <location>
        <begin position="476"/>
        <end position="558"/>
    </location>
</feature>
<dbReference type="Proteomes" id="UP000002037">
    <property type="component" value="Unassembled WGS sequence"/>
</dbReference>